<dbReference type="EMBL" id="KQ085948">
    <property type="protein sequence ID" value="KLO14124.1"/>
    <property type="molecule type" value="Genomic_DNA"/>
</dbReference>
<name>A0A0H2RQI6_9AGAM</name>
<proteinExistence type="predicted"/>
<feature type="non-terminal residue" evidence="3">
    <location>
        <position position="1"/>
    </location>
</feature>
<gene>
    <name evidence="3" type="ORF">SCHPADRAFT_826983</name>
</gene>
<evidence type="ECO:0000259" key="2">
    <source>
        <dbReference type="Pfam" id="PF09994"/>
    </source>
</evidence>
<organism evidence="3 4">
    <name type="scientific">Schizopora paradoxa</name>
    <dbReference type="NCBI Taxonomy" id="27342"/>
    <lineage>
        <taxon>Eukaryota</taxon>
        <taxon>Fungi</taxon>
        <taxon>Dikarya</taxon>
        <taxon>Basidiomycota</taxon>
        <taxon>Agaricomycotina</taxon>
        <taxon>Agaricomycetes</taxon>
        <taxon>Hymenochaetales</taxon>
        <taxon>Schizoporaceae</taxon>
        <taxon>Schizopora</taxon>
    </lineage>
</organism>
<evidence type="ECO:0000313" key="3">
    <source>
        <dbReference type="EMBL" id="KLO14124.1"/>
    </source>
</evidence>
<keyword evidence="4" id="KW-1185">Reference proteome</keyword>
<reference evidence="3 4" key="1">
    <citation type="submission" date="2015-04" db="EMBL/GenBank/DDBJ databases">
        <title>Complete genome sequence of Schizopora paradoxa KUC8140, a cosmopolitan wood degrader in East Asia.</title>
        <authorList>
            <consortium name="DOE Joint Genome Institute"/>
            <person name="Min B."/>
            <person name="Park H."/>
            <person name="Jang Y."/>
            <person name="Kim J.-J."/>
            <person name="Kim K.H."/>
            <person name="Pangilinan J."/>
            <person name="Lipzen A."/>
            <person name="Riley R."/>
            <person name="Grigoriev I.V."/>
            <person name="Spatafora J.W."/>
            <person name="Choi I.-G."/>
        </authorList>
    </citation>
    <scope>NUCLEOTIDE SEQUENCE [LARGE SCALE GENOMIC DNA]</scope>
    <source>
        <strain evidence="3 4">KUC8140</strain>
    </source>
</reference>
<dbReference type="InParanoid" id="A0A0H2RQI6"/>
<dbReference type="OrthoDB" id="3162439at2759"/>
<dbReference type="InterPro" id="IPR018712">
    <property type="entry name" value="Tle1-like_cat"/>
</dbReference>
<sequence>DTSIPPPTESRHRTLVLCFDGIGADDNNSNIVQFFSMLNKGDSDRQLCYYQGGVSTHTTSRIVTSLWSKLTQTVDLMIANSLDYQVIGGYRFLMENYKEGDKICIFGVSRGAYAARALAGMIHKVGLLPNSNHQQVPFAYQIYMRDDEKGWKQSVLFKKTFSIDAYIQFVGVWDTVASVGLIGRRLPFVKSNTAIKTFRHALSLDEHRAMYKPNFVSFSSTSTTAFSSTKSNSSTQSNVYKYHGLSWDEDEWQREEETSKKRIDDQNTDRNWPTDVLEVWFAGSQRDVGGGAVTDNTQHSLARIPLRWMIRQCFATDSGIQFQVEKLCEIGLDPASLYPYCKDRPPPIRIPDPPPLPNAPARNGKQEKGNMPPWAEVGDVIMQRQKSEEEEELLDALCPMYDPLEMSHMWWWLLECLPISQRVHQPDGTWTTSTQMNLGRPRELPGQELTGISVHRSVKTRMEAKHLNYTPRLKFDVEPEWVD</sequence>
<dbReference type="Proteomes" id="UP000053477">
    <property type="component" value="Unassembled WGS sequence"/>
</dbReference>
<dbReference type="PANTHER" id="PTHR33840">
    <property type="match status" value="1"/>
</dbReference>
<dbReference type="PANTHER" id="PTHR33840:SF2">
    <property type="entry name" value="TLE1 PHOSPHOLIPASE DOMAIN-CONTAINING PROTEIN"/>
    <property type="match status" value="1"/>
</dbReference>
<dbReference type="STRING" id="27342.A0A0H2RQI6"/>
<feature type="compositionally biased region" description="Pro residues" evidence="1">
    <location>
        <begin position="347"/>
        <end position="358"/>
    </location>
</feature>
<accession>A0A0H2RQI6</accession>
<feature type="domain" description="T6SS Phospholipase effector Tle1-like catalytic" evidence="2">
    <location>
        <begin position="13"/>
        <end position="312"/>
    </location>
</feature>
<dbReference type="AlphaFoldDB" id="A0A0H2RQI6"/>
<dbReference type="Pfam" id="PF09994">
    <property type="entry name" value="T6SS_Tle1-like_cat"/>
    <property type="match status" value="1"/>
</dbReference>
<feature type="region of interest" description="Disordered" evidence="1">
    <location>
        <begin position="344"/>
        <end position="373"/>
    </location>
</feature>
<evidence type="ECO:0000256" key="1">
    <source>
        <dbReference type="SAM" id="MobiDB-lite"/>
    </source>
</evidence>
<evidence type="ECO:0000313" key="4">
    <source>
        <dbReference type="Proteomes" id="UP000053477"/>
    </source>
</evidence>
<protein>
    <recommendedName>
        <fullName evidence="2">T6SS Phospholipase effector Tle1-like catalytic domain-containing protein</fullName>
    </recommendedName>
</protein>